<evidence type="ECO:0000313" key="2">
    <source>
        <dbReference type="Proteomes" id="UP001281147"/>
    </source>
</evidence>
<accession>A0ACC3MIX4</accession>
<comment type="caution">
    <text evidence="1">The sequence shown here is derived from an EMBL/GenBank/DDBJ whole genome shotgun (WGS) entry which is preliminary data.</text>
</comment>
<dbReference type="Proteomes" id="UP001281147">
    <property type="component" value="Unassembled WGS sequence"/>
</dbReference>
<gene>
    <name evidence="1" type="ORF">LTR37_017805</name>
</gene>
<organism evidence="1 2">
    <name type="scientific">Vermiconidia calcicola</name>
    <dbReference type="NCBI Taxonomy" id="1690605"/>
    <lineage>
        <taxon>Eukaryota</taxon>
        <taxon>Fungi</taxon>
        <taxon>Dikarya</taxon>
        <taxon>Ascomycota</taxon>
        <taxon>Pezizomycotina</taxon>
        <taxon>Dothideomycetes</taxon>
        <taxon>Dothideomycetidae</taxon>
        <taxon>Mycosphaerellales</taxon>
        <taxon>Extremaceae</taxon>
        <taxon>Vermiconidia</taxon>
    </lineage>
</organism>
<reference evidence="1" key="1">
    <citation type="submission" date="2023-07" db="EMBL/GenBank/DDBJ databases">
        <title>Black Yeasts Isolated from many extreme environments.</title>
        <authorList>
            <person name="Coleine C."/>
            <person name="Stajich J.E."/>
            <person name="Selbmann L."/>
        </authorList>
    </citation>
    <scope>NUCLEOTIDE SEQUENCE</scope>
    <source>
        <strain evidence="1">CCFEE 5714</strain>
    </source>
</reference>
<proteinExistence type="predicted"/>
<sequence>MATPDAGTRKRKADNTPEGETKKFKSNYSGVITVSVGSDNIEFTVHQDLICDRSPFFKAACSRNWTEAKERRINLPDQNPKAIKIYFEWAYSQRQDLGDLARAVIKSEVPQLRAEQMSNRSWREETFIILRDLWVLADYLGDNVFKNITMDSLIDERNAGRIVHNKAIVHESFERTRLGSQLQTWIADRLLTVLSPDDPIRFADDWPLSVALVLLSRLLVKKGRLDKEEGLLLSRKCDYHEHADGAESCDQRT</sequence>
<evidence type="ECO:0000313" key="1">
    <source>
        <dbReference type="EMBL" id="KAK3696781.1"/>
    </source>
</evidence>
<dbReference type="EMBL" id="JAUTXU010000236">
    <property type="protein sequence ID" value="KAK3696781.1"/>
    <property type="molecule type" value="Genomic_DNA"/>
</dbReference>
<protein>
    <submittedName>
        <fullName evidence="1">Uncharacterized protein</fullName>
    </submittedName>
</protein>
<name>A0ACC3MIX4_9PEZI</name>
<keyword evidence="2" id="KW-1185">Reference proteome</keyword>